<dbReference type="InterPro" id="IPR011043">
    <property type="entry name" value="Gal_Oxase/kelch_b-propeller"/>
</dbReference>
<dbReference type="InterPro" id="IPR015915">
    <property type="entry name" value="Kelch-typ_b-propeller"/>
</dbReference>
<accession>A0AAN7Y4U5</accession>
<feature type="compositionally biased region" description="Low complexity" evidence="1">
    <location>
        <begin position="690"/>
        <end position="706"/>
    </location>
</feature>
<feature type="compositionally biased region" description="Low complexity" evidence="1">
    <location>
        <begin position="716"/>
        <end position="729"/>
    </location>
</feature>
<feature type="compositionally biased region" description="Polar residues" evidence="1">
    <location>
        <begin position="679"/>
        <end position="689"/>
    </location>
</feature>
<feature type="compositionally biased region" description="Polar residues" evidence="1">
    <location>
        <begin position="659"/>
        <end position="670"/>
    </location>
</feature>
<evidence type="ECO:0000313" key="3">
    <source>
        <dbReference type="EMBL" id="KAK5082654.1"/>
    </source>
</evidence>
<evidence type="ECO:0000256" key="1">
    <source>
        <dbReference type="SAM" id="MobiDB-lite"/>
    </source>
</evidence>
<evidence type="ECO:0000313" key="4">
    <source>
        <dbReference type="Proteomes" id="UP001309876"/>
    </source>
</evidence>
<dbReference type="Proteomes" id="UP001309876">
    <property type="component" value="Unassembled WGS sequence"/>
</dbReference>
<comment type="caution">
    <text evidence="3">The sequence shown here is derived from an EMBL/GenBank/DDBJ whole genome shotgun (WGS) entry which is preliminary data.</text>
</comment>
<dbReference type="Gene3D" id="2.120.10.80">
    <property type="entry name" value="Kelch-type beta propeller"/>
    <property type="match status" value="1"/>
</dbReference>
<protein>
    <submittedName>
        <fullName evidence="3">Uncharacterized protein</fullName>
    </submittedName>
</protein>
<name>A0AAN7Y4U5_9EURO</name>
<gene>
    <name evidence="3" type="ORF">LTR05_006534</name>
</gene>
<sequence length="768" mass="82725">MARTDIASWHGLRGSQIQSKIVLEGGIMTNSTFSNGVWSGNAIAQHSYGVYYQIDLTKSFDATNQHTDEYMIPGLSQSSNTQAPNYIAGGLFQNDYQFYTFGGLADRLPIGLSTVTLFNVFPSNPSVSRFDQGVSPNQQTEGVSDNITSGAYASAPDQGLGFYFSGMVGAGRGALEYNSGDEDDNHPTITSSTFIKVDMTTPNDAKFEYLSWPTGLTPRAEGALVWLPYGSKGVLVAIGGVEVPGNLFLTPPKITEGGPFMTELAIYDIDADTWHIQQTLGTGEEPAQLASFCTAVVPTQDRRSHEIFVYGGYDGTYTSANPNVRDDVWVLSIPAFQWTKVKSAVNGNTHGRQGSVCFAPNPSTLITIGGTGESGGKLASDTIIDVLDLSMLEWTGKFDASSDVPFLLPAAIVTQLKYPSAAGPGENVQVTWLNSTLNDLFSTPYQGEVKTYYPFTSSTSSNNTGGAQVQSDPDDGWKTPVIATLCTVIPIAILATVLFFCFRKHRKDRQGVERTQCSRKNVFSWLSKSAHIDPEAEKSNSSGDTAIESNPDYFAQKAANATVHEAPSAVTSPGWNNAGTAAGSHERYEIMDQDRPDQRQSISTATARSPPFSPRSVSQDHVVPATAPSRFSEGFASPQQEPTRIAYELPNQRSEEDLSNCQNDVTGSSRGSHDERNTMAVSSVTSEQGLPSSELSTSSPSQTPGSPGRPGHRRNILSLSSEIPSLLAPELDEDMRRSRQIDILPEIPASPLSTDGGAKDEEQRQESA</sequence>
<dbReference type="EMBL" id="JAVRRJ010000007">
    <property type="protein sequence ID" value="KAK5082654.1"/>
    <property type="molecule type" value="Genomic_DNA"/>
</dbReference>
<feature type="region of interest" description="Disordered" evidence="1">
    <location>
        <begin position="653"/>
        <end position="768"/>
    </location>
</feature>
<keyword evidence="2" id="KW-0472">Membrane</keyword>
<proteinExistence type="predicted"/>
<keyword evidence="2" id="KW-0812">Transmembrane</keyword>
<feature type="compositionally biased region" description="Basic and acidic residues" evidence="1">
    <location>
        <begin position="757"/>
        <end position="768"/>
    </location>
</feature>
<keyword evidence="4" id="KW-1185">Reference proteome</keyword>
<keyword evidence="2" id="KW-1133">Transmembrane helix</keyword>
<evidence type="ECO:0000256" key="2">
    <source>
        <dbReference type="SAM" id="Phobius"/>
    </source>
</evidence>
<dbReference type="SUPFAM" id="SSF50965">
    <property type="entry name" value="Galactose oxidase, central domain"/>
    <property type="match status" value="1"/>
</dbReference>
<organism evidence="3 4">
    <name type="scientific">Lithohypha guttulata</name>
    <dbReference type="NCBI Taxonomy" id="1690604"/>
    <lineage>
        <taxon>Eukaryota</taxon>
        <taxon>Fungi</taxon>
        <taxon>Dikarya</taxon>
        <taxon>Ascomycota</taxon>
        <taxon>Pezizomycotina</taxon>
        <taxon>Eurotiomycetes</taxon>
        <taxon>Chaetothyriomycetidae</taxon>
        <taxon>Chaetothyriales</taxon>
        <taxon>Trichomeriaceae</taxon>
        <taxon>Lithohypha</taxon>
    </lineage>
</organism>
<dbReference type="AlphaFoldDB" id="A0AAN7Y4U5"/>
<feature type="transmembrane region" description="Helical" evidence="2">
    <location>
        <begin position="481"/>
        <end position="502"/>
    </location>
</feature>
<feature type="region of interest" description="Disordered" evidence="1">
    <location>
        <begin position="593"/>
        <end position="622"/>
    </location>
</feature>
<reference evidence="3 4" key="1">
    <citation type="submission" date="2023-08" db="EMBL/GenBank/DDBJ databases">
        <title>Black Yeasts Isolated from many extreme environments.</title>
        <authorList>
            <person name="Coleine C."/>
            <person name="Stajich J.E."/>
            <person name="Selbmann L."/>
        </authorList>
    </citation>
    <scope>NUCLEOTIDE SEQUENCE [LARGE SCALE GENOMIC DNA]</scope>
    <source>
        <strain evidence="3 4">CCFEE 5910</strain>
    </source>
</reference>